<protein>
    <recommendedName>
        <fullName evidence="4">Lipoprotein</fullName>
    </recommendedName>
</protein>
<sequence>MIRPVFNWIALALSAGLLMACNPRTHLTEDNLLKGARAETFILSHGALCARLPSPEAIEQYARDQVPANSAVAREVKAWDLSGLLDIFQTRDGRWVIMPSSGLKKLEGVHFRQGPQGDNEALCFGRLWVEKTVDYIQNKPFGQEDAVSARFEASLKDAHMLNHFKNLKVESFDPSVFTLSTGTAVAGTLQPSFVIEMALRPTHTGWYLAKNGAN</sequence>
<evidence type="ECO:0000313" key="3">
    <source>
        <dbReference type="Proteomes" id="UP000501130"/>
    </source>
</evidence>
<name>A0ABX6N8U8_9BURK</name>
<evidence type="ECO:0000256" key="1">
    <source>
        <dbReference type="SAM" id="SignalP"/>
    </source>
</evidence>
<organism evidence="2 3">
    <name type="scientific">Limnobacter profundi</name>
    <dbReference type="NCBI Taxonomy" id="2732163"/>
    <lineage>
        <taxon>Bacteria</taxon>
        <taxon>Pseudomonadati</taxon>
        <taxon>Pseudomonadota</taxon>
        <taxon>Betaproteobacteria</taxon>
        <taxon>Burkholderiales</taxon>
        <taxon>Burkholderiaceae</taxon>
        <taxon>Limnobacter</taxon>
    </lineage>
</organism>
<dbReference type="RefSeq" id="WP_008247431.1">
    <property type="nucleotide sequence ID" value="NZ_CP053084.1"/>
</dbReference>
<evidence type="ECO:0008006" key="4">
    <source>
        <dbReference type="Google" id="ProtNLM"/>
    </source>
</evidence>
<dbReference type="PROSITE" id="PS51257">
    <property type="entry name" value="PROKAR_LIPOPROTEIN"/>
    <property type="match status" value="1"/>
</dbReference>
<gene>
    <name evidence="2" type="ORF">HKT17_14685</name>
</gene>
<keyword evidence="1" id="KW-0732">Signal</keyword>
<dbReference type="Proteomes" id="UP000501130">
    <property type="component" value="Chromosome"/>
</dbReference>
<reference evidence="2 3" key="1">
    <citation type="submission" date="2020-05" db="EMBL/GenBank/DDBJ databases">
        <title>Compete genome of Limnobacter sp. SAORIC-580.</title>
        <authorList>
            <person name="Song J."/>
            <person name="Cho J.-C."/>
        </authorList>
    </citation>
    <scope>NUCLEOTIDE SEQUENCE [LARGE SCALE GENOMIC DNA]</scope>
    <source>
        <strain evidence="2 3">SAORIC-580</strain>
    </source>
</reference>
<proteinExistence type="predicted"/>
<keyword evidence="3" id="KW-1185">Reference proteome</keyword>
<dbReference type="EMBL" id="CP053084">
    <property type="protein sequence ID" value="QJR30859.1"/>
    <property type="molecule type" value="Genomic_DNA"/>
</dbReference>
<feature type="chain" id="PRO_5046837582" description="Lipoprotein" evidence="1">
    <location>
        <begin position="21"/>
        <end position="214"/>
    </location>
</feature>
<feature type="signal peptide" evidence="1">
    <location>
        <begin position="1"/>
        <end position="20"/>
    </location>
</feature>
<evidence type="ECO:0000313" key="2">
    <source>
        <dbReference type="EMBL" id="QJR30859.1"/>
    </source>
</evidence>
<accession>A0ABX6N8U8</accession>